<reference evidence="1" key="1">
    <citation type="submission" date="2021-05" db="EMBL/GenBank/DDBJ databases">
        <authorList>
            <person name="Pietrasiak N."/>
            <person name="Ward R."/>
            <person name="Stajich J.E."/>
            <person name="Kurbessoian T."/>
        </authorList>
    </citation>
    <scope>NUCLEOTIDE SEQUENCE</scope>
    <source>
        <strain evidence="1">GSE-TBD4-15B</strain>
    </source>
</reference>
<organism evidence="1 2">
    <name type="scientific">Pegethrix bostrychoides GSE-TBD4-15B</name>
    <dbReference type="NCBI Taxonomy" id="2839662"/>
    <lineage>
        <taxon>Bacteria</taxon>
        <taxon>Bacillati</taxon>
        <taxon>Cyanobacteriota</taxon>
        <taxon>Cyanophyceae</taxon>
        <taxon>Oculatellales</taxon>
        <taxon>Oculatellaceae</taxon>
        <taxon>Pegethrix</taxon>
    </lineage>
</organism>
<dbReference type="SUPFAM" id="SSF51120">
    <property type="entry name" value="beta-Roll"/>
    <property type="match status" value="1"/>
</dbReference>
<accession>A0A951U5M2</accession>
<evidence type="ECO:0000313" key="2">
    <source>
        <dbReference type="Proteomes" id="UP000707356"/>
    </source>
</evidence>
<dbReference type="InterPro" id="IPR011049">
    <property type="entry name" value="Serralysin-like_metalloprot_C"/>
</dbReference>
<proteinExistence type="predicted"/>
<gene>
    <name evidence="1" type="ORF">KME07_15950</name>
</gene>
<name>A0A951U5M2_9CYAN</name>
<dbReference type="AlphaFoldDB" id="A0A951U5M2"/>
<dbReference type="Proteomes" id="UP000707356">
    <property type="component" value="Unassembled WGS sequence"/>
</dbReference>
<reference evidence="1" key="2">
    <citation type="journal article" date="2022" name="Microbiol. Resour. Announc.">
        <title>Metagenome Sequencing to Explore Phylogenomics of Terrestrial Cyanobacteria.</title>
        <authorList>
            <person name="Ward R.D."/>
            <person name="Stajich J.E."/>
            <person name="Johansen J.R."/>
            <person name="Huntemann M."/>
            <person name="Clum A."/>
            <person name="Foster B."/>
            <person name="Foster B."/>
            <person name="Roux S."/>
            <person name="Palaniappan K."/>
            <person name="Varghese N."/>
            <person name="Mukherjee S."/>
            <person name="Reddy T.B.K."/>
            <person name="Daum C."/>
            <person name="Copeland A."/>
            <person name="Chen I.A."/>
            <person name="Ivanova N.N."/>
            <person name="Kyrpides N.C."/>
            <person name="Shapiro N."/>
            <person name="Eloe-Fadrosh E.A."/>
            <person name="Pietrasiak N."/>
        </authorList>
    </citation>
    <scope>NUCLEOTIDE SEQUENCE</scope>
    <source>
        <strain evidence="1">GSE-TBD4-15B</strain>
    </source>
</reference>
<evidence type="ECO:0000313" key="1">
    <source>
        <dbReference type="EMBL" id="MBW4466918.1"/>
    </source>
</evidence>
<sequence length="77" mass="8439">MLDAPKHRDNAFHKMLGNDIIRDFQDGVDELGLSMGLRFNDLVLQQRGNNAVIFANGDRVATLVGVDANSITPSDLD</sequence>
<dbReference type="EMBL" id="JAHHHV010000072">
    <property type="protein sequence ID" value="MBW4466918.1"/>
    <property type="molecule type" value="Genomic_DNA"/>
</dbReference>
<comment type="caution">
    <text evidence="1">The sequence shown here is derived from an EMBL/GenBank/DDBJ whole genome shotgun (WGS) entry which is preliminary data.</text>
</comment>
<protein>
    <submittedName>
        <fullName evidence="1">Uncharacterized protein</fullName>
    </submittedName>
</protein>